<feature type="compositionally biased region" description="Basic and acidic residues" evidence="6">
    <location>
        <begin position="458"/>
        <end position="505"/>
    </location>
</feature>
<feature type="short sequence motif" description="GXGXXG" evidence="5">
    <location>
        <begin position="626"/>
        <end position="631"/>
    </location>
</feature>
<evidence type="ECO:0000256" key="1">
    <source>
        <dbReference type="ARBA" id="ARBA00006636"/>
    </source>
</evidence>
<dbReference type="AlphaFoldDB" id="I3EGP4"/>
<evidence type="ECO:0000256" key="2">
    <source>
        <dbReference type="ARBA" id="ARBA00022801"/>
    </source>
</evidence>
<accession>I3EGP4</accession>
<feature type="active site" description="Nucleophile" evidence="5">
    <location>
        <position position="655"/>
    </location>
</feature>
<dbReference type="InterPro" id="IPR050301">
    <property type="entry name" value="NTE"/>
</dbReference>
<dbReference type="InterPro" id="IPR002641">
    <property type="entry name" value="PNPLA_dom"/>
</dbReference>
<dbReference type="HOGENOM" id="CLU_307384_0_0_1"/>
<evidence type="ECO:0000313" key="9">
    <source>
        <dbReference type="Proteomes" id="UP000002872"/>
    </source>
</evidence>
<gene>
    <name evidence="8" type="ORF">NEQG_01081</name>
</gene>
<dbReference type="STRING" id="935791.I3EGP4"/>
<dbReference type="GO" id="GO:0004622">
    <property type="term" value="F:phosphatidylcholine lysophospholipase activity"/>
    <property type="evidence" value="ECO:0007669"/>
    <property type="project" value="InterPro"/>
</dbReference>
<dbReference type="GO" id="GO:0046470">
    <property type="term" value="P:phosphatidylcholine metabolic process"/>
    <property type="evidence" value="ECO:0007669"/>
    <property type="project" value="InterPro"/>
</dbReference>
<dbReference type="Proteomes" id="UP000002872">
    <property type="component" value="Unassembled WGS sequence"/>
</dbReference>
<dbReference type="Gene3D" id="3.40.1090.10">
    <property type="entry name" value="Cytosolic phospholipase A2 catalytic domain"/>
    <property type="match status" value="2"/>
</dbReference>
<feature type="compositionally biased region" description="Basic and acidic residues" evidence="6">
    <location>
        <begin position="440"/>
        <end position="450"/>
    </location>
</feature>
<keyword evidence="3 5" id="KW-0442">Lipid degradation</keyword>
<name>I3EGP4_NEMP3</name>
<protein>
    <recommendedName>
        <fullName evidence="7">PNPLA domain-containing protein</fullName>
    </recommendedName>
</protein>
<keyword evidence="9" id="KW-1185">Reference proteome</keyword>
<keyword evidence="4 5" id="KW-0443">Lipid metabolism</keyword>
<dbReference type="Pfam" id="PF01734">
    <property type="entry name" value="Patatin"/>
    <property type="match status" value="1"/>
</dbReference>
<dbReference type="GO" id="GO:0005783">
    <property type="term" value="C:endoplasmic reticulum"/>
    <property type="evidence" value="ECO:0007669"/>
    <property type="project" value="TreeGrafter"/>
</dbReference>
<comment type="similarity">
    <text evidence="1">Belongs to the NTE family.</text>
</comment>
<dbReference type="EMBL" id="GL870878">
    <property type="protein sequence ID" value="EIJ88391.1"/>
    <property type="molecule type" value="Genomic_DNA"/>
</dbReference>
<organism evidence="8 9">
    <name type="scientific">Nematocida parisii (strain ERTm3)</name>
    <name type="common">Nematode killer fungus</name>
    <dbReference type="NCBI Taxonomy" id="935791"/>
    <lineage>
        <taxon>Eukaryota</taxon>
        <taxon>Fungi</taxon>
        <taxon>Fungi incertae sedis</taxon>
        <taxon>Microsporidia</taxon>
        <taxon>Nematocida</taxon>
    </lineage>
</organism>
<dbReference type="GO" id="GO:0016042">
    <property type="term" value="P:lipid catabolic process"/>
    <property type="evidence" value="ECO:0007669"/>
    <property type="project" value="UniProtKB-UniRule"/>
</dbReference>
<evidence type="ECO:0000313" key="8">
    <source>
        <dbReference type="EMBL" id="EIJ88391.1"/>
    </source>
</evidence>
<evidence type="ECO:0000256" key="5">
    <source>
        <dbReference type="PROSITE-ProRule" id="PRU01161"/>
    </source>
</evidence>
<evidence type="ECO:0000256" key="6">
    <source>
        <dbReference type="SAM" id="MobiDB-lite"/>
    </source>
</evidence>
<keyword evidence="2 5" id="KW-0378">Hydrolase</keyword>
<dbReference type="InterPro" id="IPR016035">
    <property type="entry name" value="Acyl_Trfase/lysoPLipase"/>
</dbReference>
<dbReference type="InterPro" id="IPR001423">
    <property type="entry name" value="LysoPLipase_patatin_CS"/>
</dbReference>
<proteinExistence type="inferred from homology"/>
<dbReference type="PANTHER" id="PTHR14226:SF29">
    <property type="entry name" value="NEUROPATHY TARGET ESTERASE SWS"/>
    <property type="match status" value="1"/>
</dbReference>
<dbReference type="OrthoDB" id="421051at2759"/>
<evidence type="ECO:0000259" key="7">
    <source>
        <dbReference type="PROSITE" id="PS51635"/>
    </source>
</evidence>
<dbReference type="InParanoid" id="I3EGP4"/>
<reference evidence="8" key="1">
    <citation type="submission" date="2011-01" db="EMBL/GenBank/DDBJ databases">
        <title>The Genome Sequence of Nematocida parisii strain ERTm3.</title>
        <authorList>
            <consortium name="The Broad Institute Genome Sequencing Platform"/>
            <consortium name="The Broad Institute Genome Sequencing Center for Infectious Disease"/>
            <person name="Cuomo C."/>
            <person name="Troemel E."/>
            <person name="Young S.K."/>
            <person name="Zeng Q."/>
            <person name="Gargeya S."/>
            <person name="Fitzgerald M."/>
            <person name="Haas B."/>
            <person name="Abouelleil A."/>
            <person name="Alvarado L."/>
            <person name="Arachchi H.M."/>
            <person name="Berlin A."/>
            <person name="Chapman S.B."/>
            <person name="Gearin G."/>
            <person name="Goldberg J."/>
            <person name="Griggs A."/>
            <person name="Gujja S."/>
            <person name="Hansen M."/>
            <person name="Heiman D."/>
            <person name="Howarth C."/>
            <person name="Larimer J."/>
            <person name="Lui A."/>
            <person name="MacDonald P.J.P."/>
            <person name="McCowen C."/>
            <person name="Montmayeur A."/>
            <person name="Murphy C."/>
            <person name="Neiman D."/>
            <person name="Pearson M."/>
            <person name="Priest M."/>
            <person name="Roberts A."/>
            <person name="Saif S."/>
            <person name="Shea T."/>
            <person name="Sisk P."/>
            <person name="Stolte C."/>
            <person name="Sykes S."/>
            <person name="Wortman J."/>
            <person name="Nusbaum C."/>
            <person name="Birren B."/>
        </authorList>
    </citation>
    <scope>NUCLEOTIDE SEQUENCE</scope>
    <source>
        <strain evidence="8">ERTm3</strain>
    </source>
</reference>
<feature type="short sequence motif" description="GXSXG" evidence="5">
    <location>
        <begin position="653"/>
        <end position="657"/>
    </location>
</feature>
<feature type="short sequence motif" description="DGA/G" evidence="5">
    <location>
        <begin position="773"/>
        <end position="775"/>
    </location>
</feature>
<dbReference type="PROSITE" id="PS51635">
    <property type="entry name" value="PNPLA"/>
    <property type="match status" value="1"/>
</dbReference>
<dbReference type="PANTHER" id="PTHR14226">
    <property type="entry name" value="NEUROPATHY TARGET ESTERASE/SWISS CHEESE D.MELANOGASTER"/>
    <property type="match status" value="1"/>
</dbReference>
<feature type="active site" description="Proton acceptor" evidence="5">
    <location>
        <position position="773"/>
    </location>
</feature>
<dbReference type="VEuPathDB" id="MicrosporidiaDB:NEQG_01081"/>
<sequence length="912" mass="103831">MHNRGHRSINRRNTVLFNRRGVEVIYDRVVIIKKTEDFFVYSINWLLGVSSKQHMTYKIQRNSQLYQINKNDATVRYLLLNRFFKGTLYIMVNYLEEGMQLDIKQISVSAGESHKELVQKIKEKIELVKPVERAEEIVIDGRYEMAPNTLLYIIEGSGEVEYTRDSKKSFQKGDIIGCLERVCSLKNNRVIVAKEKTVGTLIKLEPSLEASTESLEVVLQDILNGQAPVEQLEMTDVMVDWRIIQPGGRLSSEEPSKSIKVITNGYFLKNGDVKYFGISSRNILFEKEVLLEQPSAFELTATRISEVIEIPKEYITTIASNFPALSNGLYKRILERTGIEQELEQPSIITFIPNDKKETQLEIFTHFLCKEMAKNDSCFILSSTEIENKLKSVQKTKSAVLSLLNYISDLQREYSYILIPIVDPNRTITCTAQSLPQPTKPEESSADRVNSDPAETTEDTKKDSMGGAESKEKEKPLSSEDNEVLDKSKASEIEEGSVEKSEEKKEADLDPILLSEIMFYVITNGDRRSMNINKEVFCKIDTLILHRDSRMKVYGGNYYGQRHNVEFPIIDIPLSIIKSRDSVNYTNKHCKLTGHSNDWIPYFPLNDMHRFIRTLKGTNVGLVLGGGGARGIAHIGIIEALEEANIPIDAIGGTSMGAFVGALYAERTNNKEVFIRAKRLTGLIGSVWRVIFDMTYPICAMFTGKSFNWALRLIFKNQRIEDLWLPYYCITTDISGFEEKKHTDGILWRYVRASMSLSGYLPPLCDNGSFLLDGGYMNNVPADAMRSMGIRNIIAVDVGSEVETTFADYGDSINGFYILFQKIFSTKKFLSLTEIQYRLAYLTSMHKERSLKSDVSIKYIRPDLAGYKTMNFRQFDEIVAHGYQYGKKVIAEWKNTGEYSELTTLTRAPSRK</sequence>
<evidence type="ECO:0000256" key="4">
    <source>
        <dbReference type="ARBA" id="ARBA00023098"/>
    </source>
</evidence>
<evidence type="ECO:0000256" key="3">
    <source>
        <dbReference type="ARBA" id="ARBA00022963"/>
    </source>
</evidence>
<feature type="region of interest" description="Disordered" evidence="6">
    <location>
        <begin position="432"/>
        <end position="505"/>
    </location>
</feature>
<dbReference type="SUPFAM" id="SSF52151">
    <property type="entry name" value="FabD/lysophospholipase-like"/>
    <property type="match status" value="1"/>
</dbReference>
<dbReference type="PROSITE" id="PS01237">
    <property type="entry name" value="UPF0028"/>
    <property type="match status" value="1"/>
</dbReference>
<feature type="domain" description="PNPLA" evidence="7">
    <location>
        <begin position="622"/>
        <end position="786"/>
    </location>
</feature>